<dbReference type="OrthoDB" id="21643at2759"/>
<feature type="region of interest" description="Disordered" evidence="1">
    <location>
        <begin position="1"/>
        <end position="30"/>
    </location>
</feature>
<accession>A0A482VK11</accession>
<evidence type="ECO:0000313" key="3">
    <source>
        <dbReference type="Proteomes" id="UP000292052"/>
    </source>
</evidence>
<feature type="non-terminal residue" evidence="2">
    <location>
        <position position="1"/>
    </location>
</feature>
<name>A0A482VK11_ASBVE</name>
<dbReference type="Proteomes" id="UP000292052">
    <property type="component" value="Unassembled WGS sequence"/>
</dbReference>
<dbReference type="EMBL" id="QDEB01095299">
    <property type="protein sequence ID" value="RZC32688.1"/>
    <property type="molecule type" value="Genomic_DNA"/>
</dbReference>
<evidence type="ECO:0000313" key="2">
    <source>
        <dbReference type="EMBL" id="RZC32688.1"/>
    </source>
</evidence>
<reference evidence="2 3" key="1">
    <citation type="submission" date="2017-03" db="EMBL/GenBank/DDBJ databases">
        <title>Genome of the blue death feigning beetle - Asbolus verrucosus.</title>
        <authorList>
            <person name="Rider S.D."/>
        </authorList>
    </citation>
    <scope>NUCLEOTIDE SEQUENCE [LARGE SCALE GENOMIC DNA]</scope>
    <source>
        <strain evidence="2">Butters</strain>
        <tissue evidence="2">Head and leg muscle</tissue>
    </source>
</reference>
<evidence type="ECO:0000256" key="1">
    <source>
        <dbReference type="SAM" id="MobiDB-lite"/>
    </source>
</evidence>
<comment type="caution">
    <text evidence="2">The sequence shown here is derived from an EMBL/GenBank/DDBJ whole genome shotgun (WGS) entry which is preliminary data.</text>
</comment>
<organism evidence="2 3">
    <name type="scientific">Asbolus verrucosus</name>
    <name type="common">Desert ironclad beetle</name>
    <dbReference type="NCBI Taxonomy" id="1661398"/>
    <lineage>
        <taxon>Eukaryota</taxon>
        <taxon>Metazoa</taxon>
        <taxon>Ecdysozoa</taxon>
        <taxon>Arthropoda</taxon>
        <taxon>Hexapoda</taxon>
        <taxon>Insecta</taxon>
        <taxon>Pterygota</taxon>
        <taxon>Neoptera</taxon>
        <taxon>Endopterygota</taxon>
        <taxon>Coleoptera</taxon>
        <taxon>Polyphaga</taxon>
        <taxon>Cucujiformia</taxon>
        <taxon>Tenebrionidae</taxon>
        <taxon>Pimeliinae</taxon>
        <taxon>Asbolus</taxon>
    </lineage>
</organism>
<keyword evidence="3" id="KW-1185">Reference proteome</keyword>
<dbReference type="STRING" id="1661398.A0A482VK11"/>
<protein>
    <submittedName>
        <fullName evidence="2">RNA-binding protein</fullName>
    </submittedName>
</protein>
<proteinExistence type="predicted"/>
<gene>
    <name evidence="2" type="ORF">BDFB_010370</name>
</gene>
<sequence>DSKRNNKIIFDESTGMSKKANPIKGTRQSFDVETGGNQLFESDEELEDNFNFESRYKNDKRFVLNESFINDEDEDKSNDNEVKDFQQISAEEEKKRQFEILEEVLSGKLKQKLLHRRGMLRFDPTQSNHLKYEIINIQNSDAIKRKSEDSQIDDNDIVHPPKASKKVFYKVSDDLKETLQNAEKISLLNLFGKPEDTPNFEKKEQKVAIKISDLNQEPNPFQYDSSDDENLKEQDTYEEGSYKINSNIPVNISKFWTEPFFFRNDDFRLQEGLDFMKRMMFEKKSEFMQLRKNLKYIIKAKVRNNKRRNKCFKKKLGGSKKKKILRIKKALKR</sequence>
<dbReference type="AlphaFoldDB" id="A0A482VK11"/>